<comment type="caution">
    <text evidence="3">The sequence shown here is derived from an EMBL/GenBank/DDBJ whole genome shotgun (WGS) entry which is preliminary data.</text>
</comment>
<gene>
    <name evidence="3" type="ORF">FOT62_13905</name>
</gene>
<keyword evidence="2" id="KW-1133">Transmembrane helix</keyword>
<organism evidence="3 4">
    <name type="scientific">Serratia marcescens</name>
    <dbReference type="NCBI Taxonomy" id="615"/>
    <lineage>
        <taxon>Bacteria</taxon>
        <taxon>Pseudomonadati</taxon>
        <taxon>Pseudomonadota</taxon>
        <taxon>Gammaproteobacteria</taxon>
        <taxon>Enterobacterales</taxon>
        <taxon>Yersiniaceae</taxon>
        <taxon>Serratia</taxon>
    </lineage>
</organism>
<evidence type="ECO:0000256" key="2">
    <source>
        <dbReference type="SAM" id="Phobius"/>
    </source>
</evidence>
<evidence type="ECO:0008006" key="5">
    <source>
        <dbReference type="Google" id="ProtNLM"/>
    </source>
</evidence>
<dbReference type="EMBL" id="VOUQ01000007">
    <property type="protein sequence ID" value="TXE33260.1"/>
    <property type="molecule type" value="Genomic_DNA"/>
</dbReference>
<evidence type="ECO:0000313" key="3">
    <source>
        <dbReference type="EMBL" id="TXE33260.1"/>
    </source>
</evidence>
<name>A0A5C7C8J9_SERMA</name>
<dbReference type="Proteomes" id="UP000321126">
    <property type="component" value="Unassembled WGS sequence"/>
</dbReference>
<proteinExistence type="predicted"/>
<reference evidence="3 4" key="1">
    <citation type="submission" date="2019-07" db="EMBL/GenBank/DDBJ databases">
        <title>Serratia strains were isolated from fresh produce.</title>
        <authorList>
            <person name="Cho G.-S."/>
            <person name="Stein M."/>
            <person name="Lee W."/>
            <person name="Suh S.H."/>
            <person name="Franz C.M.A.P."/>
        </authorList>
    </citation>
    <scope>NUCLEOTIDE SEQUENCE [LARGE SCALE GENOMIC DNA]</scope>
    <source>
        <strain evidence="3 4">S16</strain>
    </source>
</reference>
<sequence>MSDRKLQLQVLFNAVDKLSAPLKSLQAGNKKLAAATSETRKQIKQLENQAGKLGTFNKLRDAVSQNAEKLKGSARELRNVRRAFQETENPSKKLTAELNRQTRAHQTLLKAQRDELSKLSQVRNELHSNNIDTKALAHSQELLSQKTKLANDAMARQESQLKRNGEMQRQYQKAKEVRNNLAIKGAGMLAVGGGMMATMMPSINEQSKYQQQVDQFHALGVDDKTINNAKAFADNLHIMGNSITDNLETLKEAHAVLRHYDEAKMVTPELLKMKFATNFLSARGLNDESAQTLRDQAPAVLKIAELRNQINTPEQFKQSVNMSTQAFAASGGMVKPEDYLAFIKTGGEAAKNLSPEAFYFGFSHIMQQIGGDRSGSALHSLNSGWVGKHIDERAKDALVSLGLADPKSVKYSKTGHIKDFKLLDQAAFQRDPATYLMQEVVPRIKQKYPNLNDAGIRNIITSLSSNGKAQDLLALMYREHTNIEKQVTAGRQAYGVDQLVDLGKNNPAGKKLILEKQADDLKKQIGADLMPAYVGALDKLAKAIRVVNAEMKKHPRMTKYLIEGVAGVGLLTAALGGLALVLAGIIGPFATLRYMWGMFTGGRRAAKDIRLLKTALEELNGAGGKAAKKPGLIIRVIKKLIGWAGKLPKVIKAVKEVVAALARSAWVSAASKIARAARILSGVFKVVRIAVVAFGESLWTLMANPIIAVITVAIALLGLAVYEMWQHWDKVKPWLLKFWNEICGAASAAWDYLKQKWDGMAAWFEALPARFKAFGSSIINGLMDGIDEKWQELKAKISKVTDMLPDWMKPGDDANPDGVSAPNARPRPALSYSPLRTATASASGYAPPPAPIVLHVHPSAGMNEKALAQHAVNVLQKQQRRQQASARGKLADID</sequence>
<feature type="region of interest" description="Disordered" evidence="1">
    <location>
        <begin position="807"/>
        <end position="831"/>
    </location>
</feature>
<dbReference type="AlphaFoldDB" id="A0A5C7C8J9"/>
<feature type="transmembrane region" description="Helical" evidence="2">
    <location>
        <begin position="560"/>
        <end position="586"/>
    </location>
</feature>
<evidence type="ECO:0000256" key="1">
    <source>
        <dbReference type="SAM" id="MobiDB-lite"/>
    </source>
</evidence>
<keyword evidence="2" id="KW-0812">Transmembrane</keyword>
<dbReference type="PANTHER" id="PTHR37813:SF1">
    <property type="entry name" value="FELS-2 PROPHAGE PROTEIN"/>
    <property type="match status" value="1"/>
</dbReference>
<evidence type="ECO:0000313" key="4">
    <source>
        <dbReference type="Proteomes" id="UP000321126"/>
    </source>
</evidence>
<keyword evidence="2" id="KW-0472">Membrane</keyword>
<dbReference type="PANTHER" id="PTHR37813">
    <property type="entry name" value="FELS-2 PROPHAGE PROTEIN"/>
    <property type="match status" value="1"/>
</dbReference>
<dbReference type="RefSeq" id="WP_147881743.1">
    <property type="nucleotide sequence ID" value="NZ_VOUQ01000007.1"/>
</dbReference>
<feature type="transmembrane region" description="Helical" evidence="2">
    <location>
        <begin position="702"/>
        <end position="722"/>
    </location>
</feature>
<protein>
    <recommendedName>
        <fullName evidence="5">Phage tail tape measure protein</fullName>
    </recommendedName>
</protein>
<accession>A0A5C7C8J9</accession>